<keyword evidence="4 8" id="KW-0274">FAD</keyword>
<dbReference type="InterPro" id="IPR006089">
    <property type="entry name" value="Acyl-CoA_DH_CS"/>
</dbReference>
<dbReference type="InterPro" id="IPR009100">
    <property type="entry name" value="AcylCoA_DH/oxidase_NM_dom_sf"/>
</dbReference>
<dbReference type="GO" id="GO:0003995">
    <property type="term" value="F:acyl-CoA dehydrogenase activity"/>
    <property type="evidence" value="ECO:0007669"/>
    <property type="project" value="InterPro"/>
</dbReference>
<dbReference type="InterPro" id="IPR006091">
    <property type="entry name" value="Acyl-CoA_Oxase/DH_mid-dom"/>
</dbReference>
<evidence type="ECO:0000259" key="9">
    <source>
        <dbReference type="Pfam" id="PF00441"/>
    </source>
</evidence>
<dbReference type="PANTHER" id="PTHR43884:SF12">
    <property type="entry name" value="ISOVALERYL-COA DEHYDROGENASE, MITOCHONDRIAL-RELATED"/>
    <property type="match status" value="1"/>
</dbReference>
<protein>
    <recommendedName>
        <fullName evidence="7">Cyclohex-1-ene-1-carbonyl-CoA dehydrogenase</fullName>
        <ecNumber evidence="6">1.3.8.10</ecNumber>
    </recommendedName>
</protein>
<evidence type="ECO:0000256" key="7">
    <source>
        <dbReference type="ARBA" id="ARBA00072305"/>
    </source>
</evidence>
<feature type="domain" description="Acyl-CoA dehydrogenase/oxidase N-terminal" evidence="11">
    <location>
        <begin position="6"/>
        <end position="118"/>
    </location>
</feature>
<proteinExistence type="inferred from homology"/>
<dbReference type="InterPro" id="IPR037069">
    <property type="entry name" value="AcylCoA_DH/ox_N_sf"/>
</dbReference>
<dbReference type="PROSITE" id="PS00073">
    <property type="entry name" value="ACYL_COA_DH_2"/>
    <property type="match status" value="1"/>
</dbReference>
<comment type="similarity">
    <text evidence="2 8">Belongs to the acyl-CoA dehydrogenase family.</text>
</comment>
<feature type="domain" description="Acyl-CoA dehydrogenase/oxidase C-terminal" evidence="9">
    <location>
        <begin position="231"/>
        <end position="378"/>
    </location>
</feature>
<evidence type="ECO:0000256" key="6">
    <source>
        <dbReference type="ARBA" id="ARBA00066362"/>
    </source>
</evidence>
<accession>A0A5B7SPI5</accession>
<dbReference type="KEGG" id="asag:FGM00_01745"/>
<evidence type="ECO:0000259" key="11">
    <source>
        <dbReference type="Pfam" id="PF02771"/>
    </source>
</evidence>
<dbReference type="EMBL" id="CP040710">
    <property type="protein sequence ID" value="QCW98900.1"/>
    <property type="molecule type" value="Genomic_DNA"/>
</dbReference>
<keyword evidence="3 8" id="KW-0285">Flavoprotein</keyword>
<feature type="domain" description="Acyl-CoA oxidase/dehydrogenase middle" evidence="10">
    <location>
        <begin position="122"/>
        <end position="217"/>
    </location>
</feature>
<dbReference type="InterPro" id="IPR013786">
    <property type="entry name" value="AcylCoA_DH/ox_N"/>
</dbReference>
<dbReference type="AlphaFoldDB" id="A0A5B7SPI5"/>
<evidence type="ECO:0000256" key="3">
    <source>
        <dbReference type="ARBA" id="ARBA00022630"/>
    </source>
</evidence>
<evidence type="ECO:0000313" key="13">
    <source>
        <dbReference type="Proteomes" id="UP000310017"/>
    </source>
</evidence>
<keyword evidence="5 8" id="KW-0560">Oxidoreductase</keyword>
<sequence>MNYSLSEEHLMIQQAARDFAQNELLPGVIERDDEQRFPVEEIKKLGELGFMGMMVDPKYNGSGMDTLSYVIAMEELSKIDSSASVVVSVNNSLVCYGLEAYGSEEHKEKYLKRLATGEIIGAFCLSEPEAGSDATSQKTTAIDMGDHYIINGTKNWITNGSSASVYLVIAQTDKDKGHKGINALIVEKDTPGFEIGPKENKLGIRGSDTHSLLFNDVKVPKTNRIGEDGFGFKFAMKTLAGGRIGIAAQALGIAAGAYELALKYSKERKAFGTEIANHQAIAFKLADMHTQIEAARHLVYKAAWEKDNGINYDLSGAMAKLYASQVAMETTVEAVQIHGGNGFVKDYHVERLMRDAKITQIYEGTSEIQKIVISRSILRD</sequence>
<evidence type="ECO:0000256" key="8">
    <source>
        <dbReference type="RuleBase" id="RU362125"/>
    </source>
</evidence>
<evidence type="ECO:0000256" key="4">
    <source>
        <dbReference type="ARBA" id="ARBA00022827"/>
    </source>
</evidence>
<dbReference type="Pfam" id="PF02770">
    <property type="entry name" value="Acyl-CoA_dh_M"/>
    <property type="match status" value="1"/>
</dbReference>
<dbReference type="InterPro" id="IPR036250">
    <property type="entry name" value="AcylCo_DH-like_C"/>
</dbReference>
<dbReference type="InterPro" id="IPR046373">
    <property type="entry name" value="Acyl-CoA_Oxase/DH_mid-dom_sf"/>
</dbReference>
<organism evidence="12 13">
    <name type="scientific">Aggregatimonas sangjinii</name>
    <dbReference type="NCBI Taxonomy" id="2583587"/>
    <lineage>
        <taxon>Bacteria</taxon>
        <taxon>Pseudomonadati</taxon>
        <taxon>Bacteroidota</taxon>
        <taxon>Flavobacteriia</taxon>
        <taxon>Flavobacteriales</taxon>
        <taxon>Flavobacteriaceae</taxon>
        <taxon>Aggregatimonas</taxon>
    </lineage>
</organism>
<dbReference type="Pfam" id="PF02771">
    <property type="entry name" value="Acyl-CoA_dh_N"/>
    <property type="match status" value="1"/>
</dbReference>
<reference evidence="12 13" key="1">
    <citation type="submission" date="2019-05" db="EMBL/GenBank/DDBJ databases">
        <title>Genome sequencing of F202Z8.</title>
        <authorList>
            <person name="Kwon Y.M."/>
        </authorList>
    </citation>
    <scope>NUCLEOTIDE SEQUENCE [LARGE SCALE GENOMIC DNA]</scope>
    <source>
        <strain evidence="12 13">F202Z8</strain>
    </source>
</reference>
<dbReference type="PANTHER" id="PTHR43884">
    <property type="entry name" value="ACYL-COA DEHYDROGENASE"/>
    <property type="match status" value="1"/>
</dbReference>
<dbReference type="PIRSF" id="PIRSF016578">
    <property type="entry name" value="HsaA"/>
    <property type="match status" value="1"/>
</dbReference>
<dbReference type="SUPFAM" id="SSF56645">
    <property type="entry name" value="Acyl-CoA dehydrogenase NM domain-like"/>
    <property type="match status" value="1"/>
</dbReference>
<dbReference type="GO" id="GO:0050660">
    <property type="term" value="F:flavin adenine dinucleotide binding"/>
    <property type="evidence" value="ECO:0007669"/>
    <property type="project" value="InterPro"/>
</dbReference>
<evidence type="ECO:0000256" key="1">
    <source>
        <dbReference type="ARBA" id="ARBA00001974"/>
    </source>
</evidence>
<evidence type="ECO:0000256" key="5">
    <source>
        <dbReference type="ARBA" id="ARBA00023002"/>
    </source>
</evidence>
<gene>
    <name evidence="12" type="ORF">FGM00_01745</name>
</gene>
<dbReference type="FunFam" id="1.20.140.10:FF:000004">
    <property type="entry name" value="Acyl-CoA dehydrogenase FadE25"/>
    <property type="match status" value="1"/>
</dbReference>
<dbReference type="Gene3D" id="1.20.140.10">
    <property type="entry name" value="Butyryl-CoA Dehydrogenase, subunit A, domain 3"/>
    <property type="match status" value="1"/>
</dbReference>
<dbReference type="EC" id="1.3.8.10" evidence="6"/>
<dbReference type="Gene3D" id="1.10.540.10">
    <property type="entry name" value="Acyl-CoA dehydrogenase/oxidase, N-terminal domain"/>
    <property type="match status" value="1"/>
</dbReference>
<dbReference type="SUPFAM" id="SSF47203">
    <property type="entry name" value="Acyl-CoA dehydrogenase C-terminal domain-like"/>
    <property type="match status" value="1"/>
</dbReference>
<dbReference type="FunFam" id="1.10.540.10:FF:000002">
    <property type="entry name" value="Acyl-CoA dehydrogenase FadE19"/>
    <property type="match status" value="1"/>
</dbReference>
<evidence type="ECO:0000259" key="10">
    <source>
        <dbReference type="Pfam" id="PF02770"/>
    </source>
</evidence>
<dbReference type="FunFam" id="2.40.110.10:FF:000001">
    <property type="entry name" value="Acyl-CoA dehydrogenase, mitochondrial"/>
    <property type="match status" value="1"/>
</dbReference>
<dbReference type="OrthoDB" id="9802867at2"/>
<keyword evidence="13" id="KW-1185">Reference proteome</keyword>
<dbReference type="Pfam" id="PF00441">
    <property type="entry name" value="Acyl-CoA_dh_1"/>
    <property type="match status" value="1"/>
</dbReference>
<evidence type="ECO:0000313" key="12">
    <source>
        <dbReference type="EMBL" id="QCW98900.1"/>
    </source>
</evidence>
<dbReference type="PROSITE" id="PS00072">
    <property type="entry name" value="ACYL_COA_DH_1"/>
    <property type="match status" value="1"/>
</dbReference>
<dbReference type="InterPro" id="IPR009075">
    <property type="entry name" value="AcylCo_DH/oxidase_C"/>
</dbReference>
<dbReference type="RefSeq" id="WP_138851255.1">
    <property type="nucleotide sequence ID" value="NZ_CP040710.1"/>
</dbReference>
<comment type="cofactor">
    <cofactor evidence="1 8">
        <name>FAD</name>
        <dbReference type="ChEBI" id="CHEBI:57692"/>
    </cofactor>
</comment>
<dbReference type="Gene3D" id="2.40.110.10">
    <property type="entry name" value="Butyryl-CoA Dehydrogenase, subunit A, domain 2"/>
    <property type="match status" value="1"/>
</dbReference>
<evidence type="ECO:0000256" key="2">
    <source>
        <dbReference type="ARBA" id="ARBA00009347"/>
    </source>
</evidence>
<dbReference type="Proteomes" id="UP000310017">
    <property type="component" value="Chromosome"/>
</dbReference>
<name>A0A5B7SPI5_9FLAO</name>